<dbReference type="AlphaFoldDB" id="A0ABC8RRA9"/>
<evidence type="ECO:0000256" key="5">
    <source>
        <dbReference type="RuleBase" id="RU003345"/>
    </source>
</evidence>
<keyword evidence="8" id="KW-1185">Reference proteome</keyword>
<evidence type="ECO:0000256" key="4">
    <source>
        <dbReference type="PROSITE-ProRule" id="PRU10007"/>
    </source>
</evidence>
<comment type="similarity">
    <text evidence="1 5">Belongs to the aldehyde dehydrogenase family.</text>
</comment>
<name>A0ABC8RRA9_9AQUA</name>
<dbReference type="PROSITE" id="PS00687">
    <property type="entry name" value="ALDEHYDE_DEHYDR_GLU"/>
    <property type="match status" value="1"/>
</dbReference>
<evidence type="ECO:0000256" key="1">
    <source>
        <dbReference type="ARBA" id="ARBA00009986"/>
    </source>
</evidence>
<sequence length="328" mass="35598">MFFMKVSPALAAGCTMVVKPAEQTPLSALYYAYLSKLAGIPDGVINVVTGYGPTAGAAICSHMDIDKVSFTGSTEVGRLVMQAAAMSNLKPVSLELGGKSPFMVFDDADVDTATDLALLSTMHNKGELCVAGSRVFVQEGIYDEFVKKLAEKAKTRVVGDPFDPAVRQGPQVDKTQFERVLSYIEHGKREGATLLTGGKPCGERGYYIEPTIFTDVKDDMTIAKEEIFGPVMSLLKFKTIEEVITRANATKYGLAAGIVTNDLNIANTVSRSIRAGVIWINCYFAFDRDCPYGGYKMSGFGRDLGMDALDKYLHVKSVATPIYNSPWL</sequence>
<dbReference type="EMBL" id="CAUOFW020001659">
    <property type="protein sequence ID" value="CAK9147248.1"/>
    <property type="molecule type" value="Genomic_DNA"/>
</dbReference>
<dbReference type="PANTHER" id="PTHR11699">
    <property type="entry name" value="ALDEHYDE DEHYDROGENASE-RELATED"/>
    <property type="match status" value="1"/>
</dbReference>
<dbReference type="GO" id="GO:0016491">
    <property type="term" value="F:oxidoreductase activity"/>
    <property type="evidence" value="ECO:0007669"/>
    <property type="project" value="UniProtKB-KW"/>
</dbReference>
<feature type="domain" description="Aldehyde dehydrogenase" evidence="6">
    <location>
        <begin position="2"/>
        <end position="318"/>
    </location>
</feature>
<reference evidence="7 8" key="1">
    <citation type="submission" date="2024-02" db="EMBL/GenBank/DDBJ databases">
        <authorList>
            <person name="Vignale AGUSTIN F."/>
            <person name="Sosa J E."/>
            <person name="Modenutti C."/>
        </authorList>
    </citation>
    <scope>NUCLEOTIDE SEQUENCE [LARGE SCALE GENOMIC DNA]</scope>
</reference>
<accession>A0ABC8RRA9</accession>
<dbReference type="InterPro" id="IPR016163">
    <property type="entry name" value="Ald_DH_C"/>
</dbReference>
<feature type="active site" evidence="4">
    <location>
        <position position="95"/>
    </location>
</feature>
<dbReference type="Gene3D" id="3.40.309.10">
    <property type="entry name" value="Aldehyde Dehydrogenase, Chain A, domain 2"/>
    <property type="match status" value="1"/>
</dbReference>
<dbReference type="Proteomes" id="UP001642360">
    <property type="component" value="Unassembled WGS sequence"/>
</dbReference>
<dbReference type="InterPro" id="IPR016162">
    <property type="entry name" value="Ald_DH_N"/>
</dbReference>
<dbReference type="InterPro" id="IPR015590">
    <property type="entry name" value="Aldehyde_DH_dom"/>
</dbReference>
<dbReference type="Pfam" id="PF00171">
    <property type="entry name" value="Aldedh"/>
    <property type="match status" value="1"/>
</dbReference>
<keyword evidence="3" id="KW-0520">NAD</keyword>
<proteinExistence type="inferred from homology"/>
<dbReference type="InterPro" id="IPR029510">
    <property type="entry name" value="Ald_DH_CS_GLU"/>
</dbReference>
<organism evidence="7 8">
    <name type="scientific">Ilex paraguariensis</name>
    <name type="common">yerba mate</name>
    <dbReference type="NCBI Taxonomy" id="185542"/>
    <lineage>
        <taxon>Eukaryota</taxon>
        <taxon>Viridiplantae</taxon>
        <taxon>Streptophyta</taxon>
        <taxon>Embryophyta</taxon>
        <taxon>Tracheophyta</taxon>
        <taxon>Spermatophyta</taxon>
        <taxon>Magnoliopsida</taxon>
        <taxon>eudicotyledons</taxon>
        <taxon>Gunneridae</taxon>
        <taxon>Pentapetalae</taxon>
        <taxon>asterids</taxon>
        <taxon>campanulids</taxon>
        <taxon>Aquifoliales</taxon>
        <taxon>Aquifoliaceae</taxon>
        <taxon>Ilex</taxon>
    </lineage>
</organism>
<dbReference type="Gene3D" id="3.40.605.10">
    <property type="entry name" value="Aldehyde Dehydrogenase, Chain A, domain 1"/>
    <property type="match status" value="1"/>
</dbReference>
<gene>
    <name evidence="7" type="ORF">ILEXP_LOCUS15133</name>
</gene>
<dbReference type="FunFam" id="3.40.605.10:FF:000026">
    <property type="entry name" value="Aldehyde dehydrogenase, putative"/>
    <property type="match status" value="1"/>
</dbReference>
<dbReference type="SUPFAM" id="SSF53720">
    <property type="entry name" value="ALDH-like"/>
    <property type="match status" value="1"/>
</dbReference>
<dbReference type="InterPro" id="IPR016161">
    <property type="entry name" value="Ald_DH/histidinol_DH"/>
</dbReference>
<keyword evidence="2 5" id="KW-0560">Oxidoreductase</keyword>
<protein>
    <recommendedName>
        <fullName evidence="6">Aldehyde dehydrogenase domain-containing protein</fullName>
    </recommendedName>
</protein>
<evidence type="ECO:0000256" key="2">
    <source>
        <dbReference type="ARBA" id="ARBA00023002"/>
    </source>
</evidence>
<evidence type="ECO:0000259" key="6">
    <source>
        <dbReference type="Pfam" id="PF00171"/>
    </source>
</evidence>
<evidence type="ECO:0000313" key="8">
    <source>
        <dbReference type="Proteomes" id="UP001642360"/>
    </source>
</evidence>
<dbReference type="FunFam" id="3.40.309.10:FF:000065">
    <property type="entry name" value="Aldehyde dehydrogenase3"/>
    <property type="match status" value="1"/>
</dbReference>
<evidence type="ECO:0000256" key="3">
    <source>
        <dbReference type="ARBA" id="ARBA00023027"/>
    </source>
</evidence>
<evidence type="ECO:0000313" key="7">
    <source>
        <dbReference type="EMBL" id="CAK9147248.1"/>
    </source>
</evidence>
<comment type="caution">
    <text evidence="7">The sequence shown here is derived from an EMBL/GenBank/DDBJ whole genome shotgun (WGS) entry which is preliminary data.</text>
</comment>